<protein>
    <submittedName>
        <fullName evidence="2">DNA replication protein DnaD</fullName>
    </submittedName>
</protein>
<name>A0A4P6MSW7_9BACT</name>
<dbReference type="KEGG" id="mphi:EG856_02605"/>
<evidence type="ECO:0000313" key="2">
    <source>
        <dbReference type="EMBL" id="QBF34794.1"/>
    </source>
</evidence>
<gene>
    <name evidence="2" type="ORF">EG856_02605</name>
</gene>
<proteinExistence type="predicted"/>
<dbReference type="RefSeq" id="WP_130429571.1">
    <property type="nucleotide sequence ID" value="NZ_CP034841.1"/>
</dbReference>
<accession>A0A4P6MSW7</accession>
<evidence type="ECO:0000259" key="1">
    <source>
        <dbReference type="Pfam" id="PF25888"/>
    </source>
</evidence>
<feature type="domain" description="Replicative helicase loading/DNA remodeling protein DnaB N-terminal winged helix" evidence="1">
    <location>
        <begin position="21"/>
        <end position="235"/>
    </location>
</feature>
<dbReference type="EMBL" id="CP034841">
    <property type="protein sequence ID" value="QBF34794.1"/>
    <property type="molecule type" value="Genomic_DNA"/>
</dbReference>
<evidence type="ECO:0000313" key="3">
    <source>
        <dbReference type="Proteomes" id="UP000289326"/>
    </source>
</evidence>
<dbReference type="Pfam" id="PF25888">
    <property type="entry name" value="WHD_DnaB"/>
    <property type="match status" value="1"/>
</dbReference>
<dbReference type="AlphaFoldDB" id="A0A4P6MSW7"/>
<sequence length="318" mass="37272">MKKDIHPYFVAESPSIIGGEDLKNLRKFYAPILGADAVVLYEYLRDLAIEKNINEVFHDYHNITYMLRMSLSQLNTARFLLESVSLISTYIDDFNHKTLFVIEKPLDSKGLKQNIFLANKLMKIIGFENYTRILGKENNRISRIKYLKDASTRFDEMFEIGDLDLSLNEEKIETKTSKSNLEILNEQIKLDLNNFNYSNVYEAILKTDTLSFFNQIQGQIPTKNLIDLVKNAKENGFDDKCINLIFYYANEINGYINFNYVNKIIKDLIKQKIIYFEPLEIYIDTLIREKKNMLVTKKDLFKASYLESLSSKERVYNN</sequence>
<organism evidence="2 3">
    <name type="scientific">Mycoplasmopsis phocirhinis</name>
    <dbReference type="NCBI Taxonomy" id="142650"/>
    <lineage>
        <taxon>Bacteria</taxon>
        <taxon>Bacillati</taxon>
        <taxon>Mycoplasmatota</taxon>
        <taxon>Mycoplasmoidales</taxon>
        <taxon>Metamycoplasmataceae</taxon>
        <taxon>Mycoplasmopsis</taxon>
    </lineage>
</organism>
<dbReference type="Proteomes" id="UP000289326">
    <property type="component" value="Chromosome"/>
</dbReference>
<keyword evidence="3" id="KW-1185">Reference proteome</keyword>
<dbReference type="InterPro" id="IPR058660">
    <property type="entry name" value="WHD_DnaB"/>
</dbReference>
<reference evidence="2 3" key="1">
    <citation type="submission" date="2019-01" db="EMBL/GenBank/DDBJ databases">
        <title>Complete sequence and annotation of the Mycoplasma phocirhinis strain 852T genome.</title>
        <authorList>
            <person name="Frasca S.Jr."/>
            <person name="Kutish G.F."/>
            <person name="Castellanos Gell J."/>
            <person name="Michaels D.L."/>
            <person name="Brown D.R."/>
        </authorList>
    </citation>
    <scope>NUCLEOTIDE SEQUENCE [LARGE SCALE GENOMIC DNA]</scope>
    <source>
        <strain evidence="2 3">852</strain>
    </source>
</reference>
<dbReference type="OrthoDB" id="395744at2"/>